<feature type="non-terminal residue" evidence="2">
    <location>
        <position position="89"/>
    </location>
</feature>
<comment type="caution">
    <text evidence="2">The sequence shown here is derived from an EMBL/GenBank/DDBJ whole genome shotgun (WGS) entry which is preliminary data.</text>
</comment>
<dbReference type="EMBL" id="CAUJNA010000106">
    <property type="protein sequence ID" value="CAJ1371949.1"/>
    <property type="molecule type" value="Genomic_DNA"/>
</dbReference>
<dbReference type="AlphaFoldDB" id="A0AA36HP61"/>
<accession>A0AA36HP61</accession>
<feature type="compositionally biased region" description="Polar residues" evidence="1">
    <location>
        <begin position="16"/>
        <end position="25"/>
    </location>
</feature>
<sequence>EPSMQPDAREAGSEFLRSSASQHLTQPEGPTPEDLRAEIKQVVLAGLKRLDVGEDKWNFSAKAMFGTPWSGVWILIVVPFCRERTLASG</sequence>
<organism evidence="2 3">
    <name type="scientific">Effrenium voratum</name>
    <dbReference type="NCBI Taxonomy" id="2562239"/>
    <lineage>
        <taxon>Eukaryota</taxon>
        <taxon>Sar</taxon>
        <taxon>Alveolata</taxon>
        <taxon>Dinophyceae</taxon>
        <taxon>Suessiales</taxon>
        <taxon>Symbiodiniaceae</taxon>
        <taxon>Effrenium</taxon>
    </lineage>
</organism>
<evidence type="ECO:0000313" key="2">
    <source>
        <dbReference type="EMBL" id="CAJ1371949.1"/>
    </source>
</evidence>
<proteinExistence type="predicted"/>
<gene>
    <name evidence="2" type="ORF">EVOR1521_LOCUS2129</name>
</gene>
<dbReference type="Proteomes" id="UP001178507">
    <property type="component" value="Unassembled WGS sequence"/>
</dbReference>
<keyword evidence="3" id="KW-1185">Reference proteome</keyword>
<protein>
    <submittedName>
        <fullName evidence="2">Uncharacterized protein</fullName>
    </submittedName>
</protein>
<evidence type="ECO:0000313" key="3">
    <source>
        <dbReference type="Proteomes" id="UP001178507"/>
    </source>
</evidence>
<evidence type="ECO:0000256" key="1">
    <source>
        <dbReference type="SAM" id="MobiDB-lite"/>
    </source>
</evidence>
<feature type="region of interest" description="Disordered" evidence="1">
    <location>
        <begin position="1"/>
        <end position="34"/>
    </location>
</feature>
<reference evidence="2" key="1">
    <citation type="submission" date="2023-08" db="EMBL/GenBank/DDBJ databases">
        <authorList>
            <person name="Chen Y."/>
            <person name="Shah S."/>
            <person name="Dougan E. K."/>
            <person name="Thang M."/>
            <person name="Chan C."/>
        </authorList>
    </citation>
    <scope>NUCLEOTIDE SEQUENCE</scope>
</reference>
<name>A0AA36HP61_9DINO</name>